<feature type="compositionally biased region" description="Polar residues" evidence="1">
    <location>
        <begin position="63"/>
        <end position="74"/>
    </location>
</feature>
<dbReference type="InterPro" id="IPR009003">
    <property type="entry name" value="Peptidase_S1_PA"/>
</dbReference>
<evidence type="ECO:0000313" key="3">
    <source>
        <dbReference type="Proteomes" id="UP000673691"/>
    </source>
</evidence>
<dbReference type="OrthoDB" id="4217619at2759"/>
<feature type="region of interest" description="Disordered" evidence="1">
    <location>
        <begin position="1"/>
        <end position="133"/>
    </location>
</feature>
<evidence type="ECO:0000256" key="1">
    <source>
        <dbReference type="SAM" id="MobiDB-lite"/>
    </source>
</evidence>
<dbReference type="PANTHER" id="PTHR46366:SF8">
    <property type="entry name" value="PRO-APOPTOTIC SERINE PROTEASE NMA111"/>
    <property type="match status" value="1"/>
</dbReference>
<comment type="caution">
    <text evidence="2">The sequence shown here is derived from an EMBL/GenBank/DDBJ whole genome shotgun (WGS) entry which is preliminary data.</text>
</comment>
<name>A0A8H8A319_9FUNG</name>
<feature type="compositionally biased region" description="Basic and acidic residues" evidence="1">
    <location>
        <begin position="1"/>
        <end position="25"/>
    </location>
</feature>
<dbReference type="InterPro" id="IPR043504">
    <property type="entry name" value="Peptidase_S1_PA_chymotrypsin"/>
</dbReference>
<organism evidence="2 3">
    <name type="scientific">Olpidium bornovanus</name>
    <dbReference type="NCBI Taxonomy" id="278681"/>
    <lineage>
        <taxon>Eukaryota</taxon>
        <taxon>Fungi</taxon>
        <taxon>Fungi incertae sedis</taxon>
        <taxon>Olpidiomycota</taxon>
        <taxon>Olpidiomycotina</taxon>
        <taxon>Olpidiomycetes</taxon>
        <taxon>Olpidiales</taxon>
        <taxon>Olpidiaceae</taxon>
        <taxon>Olpidium</taxon>
    </lineage>
</organism>
<feature type="compositionally biased region" description="Pro residues" evidence="1">
    <location>
        <begin position="78"/>
        <end position="89"/>
    </location>
</feature>
<reference evidence="2 3" key="1">
    <citation type="journal article" name="Sci. Rep.">
        <title>Genome-scale phylogenetic analyses confirm Olpidium as the closest living zoosporic fungus to the non-flagellated, terrestrial fungi.</title>
        <authorList>
            <person name="Chang Y."/>
            <person name="Rochon D."/>
            <person name="Sekimoto S."/>
            <person name="Wang Y."/>
            <person name="Chovatia M."/>
            <person name="Sandor L."/>
            <person name="Salamov A."/>
            <person name="Grigoriev I.V."/>
            <person name="Stajich J.E."/>
            <person name="Spatafora J.W."/>
        </authorList>
    </citation>
    <scope>NUCLEOTIDE SEQUENCE [LARGE SCALE GENOMIC DNA]</scope>
    <source>
        <strain evidence="2">S191</strain>
    </source>
</reference>
<evidence type="ECO:0000313" key="2">
    <source>
        <dbReference type="EMBL" id="KAG5463773.1"/>
    </source>
</evidence>
<dbReference type="SUPFAM" id="SSF50494">
    <property type="entry name" value="Trypsin-like serine proteases"/>
    <property type="match status" value="1"/>
</dbReference>
<dbReference type="PANTHER" id="PTHR46366">
    <property type="entry name" value="PRO-APOPTOTIC SERINE PROTEASE NMA111"/>
    <property type="match status" value="1"/>
</dbReference>
<dbReference type="Gene3D" id="2.40.10.10">
    <property type="entry name" value="Trypsin-like serine proteases"/>
    <property type="match status" value="1"/>
</dbReference>
<keyword evidence="3" id="KW-1185">Reference proteome</keyword>
<proteinExistence type="predicted"/>
<dbReference type="EMBL" id="JAEFCI010000098">
    <property type="protein sequence ID" value="KAG5463773.1"/>
    <property type="molecule type" value="Genomic_DNA"/>
</dbReference>
<sequence>MGDSHDSAGEEGIKAPEEVDSGHVRRDFRRLAAAVPTSPGQTQRSGGDAAQSRPLKRRRPCFNENQQISSSSPRQPHEPPVAVPAPGSPPSDADMLDASESAGDGGSGVFSPMGPSSVNGGLSAEPASNSSQWQKTIPEAVKAIVSIRFSQVAAFDTEGPETSEASGFIVDCKRGIVLTNRHVACAGPFVGEMVAHDHEEVDVFPIYRSVVIPQSWLCSAWFAVALKLPVDPVHDFG</sequence>
<dbReference type="AlphaFoldDB" id="A0A8H8A319"/>
<feature type="compositionally biased region" description="Polar residues" evidence="1">
    <location>
        <begin position="114"/>
        <end position="133"/>
    </location>
</feature>
<protein>
    <submittedName>
        <fullName evidence="2">Uncharacterized protein</fullName>
    </submittedName>
</protein>
<gene>
    <name evidence="2" type="ORF">BJ554DRAFT_984</name>
</gene>
<accession>A0A8H8A319</accession>
<dbReference type="Proteomes" id="UP000673691">
    <property type="component" value="Unassembled WGS sequence"/>
</dbReference>